<evidence type="ECO:0000259" key="8">
    <source>
        <dbReference type="PROSITE" id="PS50089"/>
    </source>
</evidence>
<keyword evidence="1" id="KW-0479">Metal-binding</keyword>
<dbReference type="InterPro" id="IPR013320">
    <property type="entry name" value="ConA-like_dom_sf"/>
</dbReference>
<keyword evidence="3" id="KW-0862">Zinc</keyword>
<dbReference type="SUPFAM" id="SSF57845">
    <property type="entry name" value="B-box zinc-binding domain"/>
    <property type="match status" value="1"/>
</dbReference>
<protein>
    <recommendedName>
        <fullName evidence="13">Zinc finger protein RFP-like</fullName>
    </recommendedName>
</protein>
<gene>
    <name evidence="11" type="ORF">NDU88_001196</name>
</gene>
<evidence type="ECO:0000259" key="9">
    <source>
        <dbReference type="PROSITE" id="PS50119"/>
    </source>
</evidence>
<dbReference type="PROSITE" id="PS50119">
    <property type="entry name" value="ZF_BBOX"/>
    <property type="match status" value="1"/>
</dbReference>
<evidence type="ECO:0000256" key="3">
    <source>
        <dbReference type="ARBA" id="ARBA00022833"/>
    </source>
</evidence>
<keyword evidence="4 6" id="KW-0175">Coiled coil</keyword>
<feature type="compositionally biased region" description="Polar residues" evidence="7">
    <location>
        <begin position="1"/>
        <end position="19"/>
    </location>
</feature>
<organism evidence="11 12">
    <name type="scientific">Pleurodeles waltl</name>
    <name type="common">Iberian ribbed newt</name>
    <dbReference type="NCBI Taxonomy" id="8319"/>
    <lineage>
        <taxon>Eukaryota</taxon>
        <taxon>Metazoa</taxon>
        <taxon>Chordata</taxon>
        <taxon>Craniata</taxon>
        <taxon>Vertebrata</taxon>
        <taxon>Euteleostomi</taxon>
        <taxon>Amphibia</taxon>
        <taxon>Batrachia</taxon>
        <taxon>Caudata</taxon>
        <taxon>Salamandroidea</taxon>
        <taxon>Salamandridae</taxon>
        <taxon>Pleurodelinae</taxon>
        <taxon>Pleurodeles</taxon>
    </lineage>
</organism>
<dbReference type="Pfam" id="PF13765">
    <property type="entry name" value="PRY"/>
    <property type="match status" value="1"/>
</dbReference>
<keyword evidence="2 5" id="KW-0863">Zinc-finger</keyword>
<dbReference type="Proteomes" id="UP001066276">
    <property type="component" value="Chromosome 6"/>
</dbReference>
<evidence type="ECO:0000313" key="11">
    <source>
        <dbReference type="EMBL" id="KAJ1134749.1"/>
    </source>
</evidence>
<name>A0AAV7Q6C7_PLEWA</name>
<dbReference type="SMART" id="SM00589">
    <property type="entry name" value="PRY"/>
    <property type="match status" value="1"/>
</dbReference>
<dbReference type="InterPro" id="IPR017907">
    <property type="entry name" value="Znf_RING_CS"/>
</dbReference>
<dbReference type="Gene3D" id="3.30.160.60">
    <property type="entry name" value="Classic Zinc Finger"/>
    <property type="match status" value="1"/>
</dbReference>
<dbReference type="SMART" id="SM00336">
    <property type="entry name" value="BBOX"/>
    <property type="match status" value="1"/>
</dbReference>
<dbReference type="CDD" id="cd19760">
    <property type="entry name" value="Bbox2_TRIM4-like"/>
    <property type="match status" value="1"/>
</dbReference>
<evidence type="ECO:0000256" key="2">
    <source>
        <dbReference type="ARBA" id="ARBA00022771"/>
    </source>
</evidence>
<evidence type="ECO:0000256" key="5">
    <source>
        <dbReference type="PROSITE-ProRule" id="PRU00024"/>
    </source>
</evidence>
<dbReference type="FunFam" id="2.60.120.920:FF:000004">
    <property type="entry name" value="Butyrophilin subfamily 1 member A1"/>
    <property type="match status" value="1"/>
</dbReference>
<dbReference type="InterPro" id="IPR043136">
    <property type="entry name" value="B30.2/SPRY_sf"/>
</dbReference>
<evidence type="ECO:0000256" key="7">
    <source>
        <dbReference type="SAM" id="MobiDB-lite"/>
    </source>
</evidence>
<dbReference type="PRINTS" id="PR01407">
    <property type="entry name" value="BUTYPHLNCDUF"/>
</dbReference>
<dbReference type="PANTHER" id="PTHR24103">
    <property type="entry name" value="E3 UBIQUITIN-PROTEIN LIGASE TRIM"/>
    <property type="match status" value="1"/>
</dbReference>
<dbReference type="Gene3D" id="2.60.120.920">
    <property type="match status" value="1"/>
</dbReference>
<evidence type="ECO:0000313" key="12">
    <source>
        <dbReference type="Proteomes" id="UP001066276"/>
    </source>
</evidence>
<dbReference type="PROSITE" id="PS50089">
    <property type="entry name" value="ZF_RING_2"/>
    <property type="match status" value="1"/>
</dbReference>
<evidence type="ECO:0000259" key="10">
    <source>
        <dbReference type="PROSITE" id="PS50188"/>
    </source>
</evidence>
<evidence type="ECO:0000256" key="6">
    <source>
        <dbReference type="SAM" id="Coils"/>
    </source>
</evidence>
<feature type="region of interest" description="Disordered" evidence="7">
    <location>
        <begin position="1"/>
        <end position="20"/>
    </location>
</feature>
<feature type="coiled-coil region" evidence="6">
    <location>
        <begin position="204"/>
        <end position="289"/>
    </location>
</feature>
<feature type="domain" description="B30.2/SPRY" evidence="10">
    <location>
        <begin position="356"/>
        <end position="547"/>
    </location>
</feature>
<proteinExistence type="predicted"/>
<dbReference type="Gene3D" id="3.30.40.10">
    <property type="entry name" value="Zinc/RING finger domain, C3HC4 (zinc finger)"/>
    <property type="match status" value="1"/>
</dbReference>
<dbReference type="InterPro" id="IPR003879">
    <property type="entry name" value="Butyrophylin_SPRY"/>
</dbReference>
<dbReference type="Pfam" id="PF00622">
    <property type="entry name" value="SPRY"/>
    <property type="match status" value="1"/>
</dbReference>
<dbReference type="EMBL" id="JANPWB010000010">
    <property type="protein sequence ID" value="KAJ1134749.1"/>
    <property type="molecule type" value="Genomic_DNA"/>
</dbReference>
<dbReference type="InterPro" id="IPR001841">
    <property type="entry name" value="Znf_RING"/>
</dbReference>
<feature type="domain" description="B box-type" evidence="9">
    <location>
        <begin position="155"/>
        <end position="196"/>
    </location>
</feature>
<dbReference type="InterPro" id="IPR050143">
    <property type="entry name" value="TRIM/RBCC"/>
</dbReference>
<dbReference type="CDD" id="cd16594">
    <property type="entry name" value="RING-HC_TRIM7-like_C-IV"/>
    <property type="match status" value="1"/>
</dbReference>
<reference evidence="11" key="1">
    <citation type="journal article" date="2022" name="bioRxiv">
        <title>Sequencing and chromosome-scale assembly of the giantPleurodeles waltlgenome.</title>
        <authorList>
            <person name="Brown T."/>
            <person name="Elewa A."/>
            <person name="Iarovenko S."/>
            <person name="Subramanian E."/>
            <person name="Araus A.J."/>
            <person name="Petzold A."/>
            <person name="Susuki M."/>
            <person name="Suzuki K.-i.T."/>
            <person name="Hayashi T."/>
            <person name="Toyoda A."/>
            <person name="Oliveira C."/>
            <person name="Osipova E."/>
            <person name="Leigh N.D."/>
            <person name="Simon A."/>
            <person name="Yun M.H."/>
        </authorList>
    </citation>
    <scope>NUCLEOTIDE SEQUENCE</scope>
    <source>
        <strain evidence="11">20211129_DDA</strain>
        <tissue evidence="11">Liver</tissue>
    </source>
</reference>
<accession>A0AAV7Q6C7</accession>
<evidence type="ECO:0000256" key="1">
    <source>
        <dbReference type="ARBA" id="ARBA00022723"/>
    </source>
</evidence>
<feature type="domain" description="RING-type" evidence="8">
    <location>
        <begin position="82"/>
        <end position="123"/>
    </location>
</feature>
<dbReference type="PROSITE" id="PS00518">
    <property type="entry name" value="ZF_RING_1"/>
    <property type="match status" value="1"/>
</dbReference>
<evidence type="ECO:0000256" key="4">
    <source>
        <dbReference type="ARBA" id="ARBA00023054"/>
    </source>
</evidence>
<dbReference type="SMART" id="SM00449">
    <property type="entry name" value="SPRY"/>
    <property type="match status" value="1"/>
</dbReference>
<keyword evidence="12" id="KW-1185">Reference proteome</keyword>
<dbReference type="SMART" id="SM00184">
    <property type="entry name" value="RING"/>
    <property type="match status" value="1"/>
</dbReference>
<dbReference type="InterPro" id="IPR003877">
    <property type="entry name" value="SPRY_dom"/>
</dbReference>
<sequence>MVSYRQSLLTDKHPQSSCDLTPEQPVKYPVCCGVCKEVETGARPLPKRIKTKNETLLHFFHPGGENMAAANQLRGLKEEATCSICLEYFTDPVSVECGHVFCLSCITRCWEGLETDFPCPQCRETSPNKTFRPIRQLANVADIAKQLHIPSATTQEENLCRVHEEKLKLFCEDDQEPICVICRESRDHKTHSVLPIPEASQEYKKTLQSHMERLKIELEHLKACAAEETKMMSELEGKFRNQTEKIVNTFELLNQFLEKEKEQLLCKLKEEHEEIMRKIRGKLTELEKQQSTHRDLITEIDGQCQQPDVQLLKNVQSILIRCNNLKAQEPQENAVVEQTLKCIGQHASLQEKLLELKTTFPVELEWRYIKASACSVTLDPDTAHRKLVVSVDGKSVIRGNRSQYLLDSPQRFDPALIVLGRERLSSGRHYWEVEVGNKTRWILGVCDEAVSRKGKITRTPKNGYWMVWLRDGKYEVNTFISTLLTPCVVPKTIGLFLDYEAGRLSLYNVDDRSLLFTFSTTSFPPTLRPFFNPHSKYGGRNVGGLRILTVSRFELKDETVRCSRKRSSL</sequence>
<dbReference type="InterPro" id="IPR006574">
    <property type="entry name" value="PRY"/>
</dbReference>
<evidence type="ECO:0008006" key="13">
    <source>
        <dbReference type="Google" id="ProtNLM"/>
    </source>
</evidence>
<dbReference type="InterPro" id="IPR000315">
    <property type="entry name" value="Znf_B-box"/>
</dbReference>
<dbReference type="AlphaFoldDB" id="A0AAV7Q6C7"/>
<dbReference type="Pfam" id="PF00643">
    <property type="entry name" value="zf-B_box"/>
    <property type="match status" value="1"/>
</dbReference>
<comment type="caution">
    <text evidence="11">The sequence shown here is derived from an EMBL/GenBank/DDBJ whole genome shotgun (WGS) entry which is preliminary data.</text>
</comment>
<dbReference type="Pfam" id="PF15227">
    <property type="entry name" value="zf-C3HC4_4"/>
    <property type="match status" value="1"/>
</dbReference>
<dbReference type="InterPro" id="IPR001870">
    <property type="entry name" value="B30.2/SPRY"/>
</dbReference>
<dbReference type="PROSITE" id="PS50188">
    <property type="entry name" value="B302_SPRY"/>
    <property type="match status" value="1"/>
</dbReference>
<dbReference type="InterPro" id="IPR013083">
    <property type="entry name" value="Znf_RING/FYVE/PHD"/>
</dbReference>
<dbReference type="SUPFAM" id="SSF57850">
    <property type="entry name" value="RING/U-box"/>
    <property type="match status" value="1"/>
</dbReference>
<dbReference type="SUPFAM" id="SSF49899">
    <property type="entry name" value="Concanavalin A-like lectins/glucanases"/>
    <property type="match status" value="1"/>
</dbReference>
<dbReference type="GO" id="GO:0008270">
    <property type="term" value="F:zinc ion binding"/>
    <property type="evidence" value="ECO:0007669"/>
    <property type="project" value="UniProtKB-KW"/>
</dbReference>